<evidence type="ECO:0000256" key="4">
    <source>
        <dbReference type="ARBA" id="ARBA00022801"/>
    </source>
</evidence>
<dbReference type="GO" id="GO:0016787">
    <property type="term" value="F:hydrolase activity"/>
    <property type="evidence" value="ECO:0007669"/>
    <property type="project" value="UniProtKB-KW"/>
</dbReference>
<keyword evidence="7" id="KW-0624">Polysaccharide degradation</keyword>
<dbReference type="InterPro" id="IPR008928">
    <property type="entry name" value="6-hairpin_glycosidase_sf"/>
</dbReference>
<evidence type="ECO:0000256" key="7">
    <source>
        <dbReference type="ARBA" id="ARBA00023326"/>
    </source>
</evidence>
<comment type="caution">
    <text evidence="10">The sequence shown here is derived from an EMBL/GenBank/DDBJ whole genome shotgun (WGS) entry which is preliminary data.</text>
</comment>
<keyword evidence="7" id="KW-0119">Carbohydrate metabolism</keyword>
<gene>
    <name evidence="10" type="ORF">PUR29_32085</name>
</gene>
<feature type="signal peptide" evidence="9">
    <location>
        <begin position="1"/>
        <end position="23"/>
    </location>
</feature>
<keyword evidence="9" id="KW-0732">Signal</keyword>
<name>A0ABV0A4L6_9HYPH</name>
<comment type="catalytic activity">
    <reaction evidence="1">
        <text>Endohydrolysis of (1-&gt;4)-beta-D-glucosidic linkages in cellulose, lichenin and cereal beta-D-glucans.</text>
        <dbReference type="EC" id="3.2.1.4"/>
    </reaction>
</comment>
<dbReference type="PRINTS" id="PR00735">
    <property type="entry name" value="GLHYDRLASE8"/>
</dbReference>
<keyword evidence="6" id="KW-0326">Glycosidase</keyword>
<keyword evidence="5" id="KW-0136">Cellulose degradation</keyword>
<evidence type="ECO:0000313" key="10">
    <source>
        <dbReference type="EMBL" id="MEN3238100.1"/>
    </source>
</evidence>
<evidence type="ECO:0000256" key="3">
    <source>
        <dbReference type="ARBA" id="ARBA00012601"/>
    </source>
</evidence>
<dbReference type="EC" id="3.2.1.4" evidence="3"/>
<sequence>MFARASTISRRAVFGLGIGSAFASIGASSSLSGSTFAASTSQGAGGPVRRLASLTTPSAEDRRDYATFVRRFVALDGRVVDTYNGGVSHSEGQGWGLLMAVSFNDPATFDRIHGWTRRHLRRPTDSLHAWRFQPQAKTPVDDLNNATDGDLYIAGALARAGRVWRRPDLTAEAKQIGQDILRLLVRRVGQRIVLLPGAYGFDRDGGIIVNPSYYAFPMMHEVAQVAPSGVWSALEADGLRLIEDGRFGKWDLPPDWLRVDQRTGALSPAPYWPARFSYDAIRIPLHLAWCRTGSPGALAAFWRYWEGQHPFPPSWVDLQSGTIAPYPADPGTRSVAALALRTRAGSEAGAEGSSLPSIGEADHYYPSALIVLSRIAMQEFSTIT</sequence>
<dbReference type="Proteomes" id="UP001407347">
    <property type="component" value="Unassembled WGS sequence"/>
</dbReference>
<dbReference type="Pfam" id="PF01270">
    <property type="entry name" value="Glyco_hydro_8"/>
    <property type="match status" value="1"/>
</dbReference>
<dbReference type="EMBL" id="JAQYXP010000004">
    <property type="protein sequence ID" value="MEN3238100.1"/>
    <property type="molecule type" value="Genomic_DNA"/>
</dbReference>
<protein>
    <recommendedName>
        <fullName evidence="3">cellulase</fullName>
        <ecNumber evidence="3">3.2.1.4</ecNumber>
    </recommendedName>
</protein>
<organism evidence="10 11">
    <name type="scientific">Methylobacterium ajmalii</name>
    <dbReference type="NCBI Taxonomy" id="2738439"/>
    <lineage>
        <taxon>Bacteria</taxon>
        <taxon>Pseudomonadati</taxon>
        <taxon>Pseudomonadota</taxon>
        <taxon>Alphaproteobacteria</taxon>
        <taxon>Hyphomicrobiales</taxon>
        <taxon>Methylobacteriaceae</taxon>
        <taxon>Methylobacterium</taxon>
    </lineage>
</organism>
<dbReference type="Gene3D" id="1.50.10.10">
    <property type="match status" value="1"/>
</dbReference>
<dbReference type="InterPro" id="IPR012341">
    <property type="entry name" value="6hp_glycosidase-like_sf"/>
</dbReference>
<feature type="region of interest" description="Disordered" evidence="8">
    <location>
        <begin position="36"/>
        <end position="56"/>
    </location>
</feature>
<dbReference type="SUPFAM" id="SSF48208">
    <property type="entry name" value="Six-hairpin glycosidases"/>
    <property type="match status" value="1"/>
</dbReference>
<evidence type="ECO:0000313" key="11">
    <source>
        <dbReference type="Proteomes" id="UP001407347"/>
    </source>
</evidence>
<keyword evidence="4 10" id="KW-0378">Hydrolase</keyword>
<reference evidence="10 11" key="1">
    <citation type="journal article" date="2023" name="PLoS ONE">
        <title>Complete genome assembly of Hawai'i environmental nontuberculous mycobacteria reveals unexpected co-isolation with methylobacteria.</title>
        <authorList>
            <person name="Hendrix J."/>
            <person name="Epperson L.E."/>
            <person name="Tong E.I."/>
            <person name="Chan Y.L."/>
            <person name="Hasan N.A."/>
            <person name="Dawrs S.N."/>
            <person name="Norton G.J."/>
            <person name="Virdi R."/>
            <person name="Crooks J.L."/>
            <person name="Chan E.D."/>
            <person name="Honda J.R."/>
            <person name="Strong M."/>
        </authorList>
    </citation>
    <scope>NUCLEOTIDE SEQUENCE [LARGE SCALE GENOMIC DNA]</scope>
    <source>
        <strain evidence="10 11">NJH_HI04-1</strain>
    </source>
</reference>
<dbReference type="RefSeq" id="WP_082743033.1">
    <property type="nucleotide sequence ID" value="NZ_JAQYXP010000004.1"/>
</dbReference>
<evidence type="ECO:0000256" key="5">
    <source>
        <dbReference type="ARBA" id="ARBA00023001"/>
    </source>
</evidence>
<comment type="similarity">
    <text evidence="2">Belongs to the glycosyl hydrolase 8 (cellulase D) family.</text>
</comment>
<feature type="chain" id="PRO_5045766979" description="cellulase" evidence="9">
    <location>
        <begin position="24"/>
        <end position="384"/>
    </location>
</feature>
<evidence type="ECO:0000256" key="2">
    <source>
        <dbReference type="ARBA" id="ARBA00009209"/>
    </source>
</evidence>
<keyword evidence="11" id="KW-1185">Reference proteome</keyword>
<accession>A0ABV0A4L6</accession>
<dbReference type="InterPro" id="IPR002037">
    <property type="entry name" value="Glyco_hydro_8"/>
</dbReference>
<evidence type="ECO:0000256" key="6">
    <source>
        <dbReference type="ARBA" id="ARBA00023295"/>
    </source>
</evidence>
<proteinExistence type="inferred from homology"/>
<evidence type="ECO:0000256" key="9">
    <source>
        <dbReference type="SAM" id="SignalP"/>
    </source>
</evidence>
<evidence type="ECO:0000256" key="1">
    <source>
        <dbReference type="ARBA" id="ARBA00000966"/>
    </source>
</evidence>
<evidence type="ECO:0000256" key="8">
    <source>
        <dbReference type="SAM" id="MobiDB-lite"/>
    </source>
</evidence>